<keyword evidence="3" id="KW-1185">Reference proteome</keyword>
<proteinExistence type="predicted"/>
<organism evidence="2 3">
    <name type="scientific">Protopolystoma xenopodis</name>
    <dbReference type="NCBI Taxonomy" id="117903"/>
    <lineage>
        <taxon>Eukaryota</taxon>
        <taxon>Metazoa</taxon>
        <taxon>Spiralia</taxon>
        <taxon>Lophotrochozoa</taxon>
        <taxon>Platyhelminthes</taxon>
        <taxon>Monogenea</taxon>
        <taxon>Polyopisthocotylea</taxon>
        <taxon>Polystomatidea</taxon>
        <taxon>Polystomatidae</taxon>
        <taxon>Protopolystoma</taxon>
    </lineage>
</organism>
<feature type="compositionally biased region" description="Polar residues" evidence="1">
    <location>
        <begin position="14"/>
        <end position="25"/>
    </location>
</feature>
<evidence type="ECO:0000256" key="1">
    <source>
        <dbReference type="SAM" id="MobiDB-lite"/>
    </source>
</evidence>
<evidence type="ECO:0000313" key="3">
    <source>
        <dbReference type="Proteomes" id="UP000784294"/>
    </source>
</evidence>
<name>A0A3S4ZY29_9PLAT</name>
<protein>
    <submittedName>
        <fullName evidence="2">Uncharacterized protein</fullName>
    </submittedName>
</protein>
<sequence>MTKYSIIRPGANQPKFQQSDPPQLQQDKEPPSQLERVHCSSWPLESWSRSAWSTASLLALAGQLFSQIGQIRKEARELLVQYDAEQQIFFRLLQDELKTKRRKRVLNGRNTLDDLFEASSNEPSQDPPLLFVYGPAITLSLAFSRLQASYLAGQPTKDRPGFHFYPPVWSSLLWGFEGGEVEIEEQVNTSKNTEAESANQVSSEASPVKGLMSNSRSQLLSSAVMGLQMLLLSLSPQFIVFSKDPLAASLPPDEVIRSDPFFFSQLRLVEPLLPAVTSSHSNPSSGYRMPFNVEHKSTTILTGDIHSPSTASKETSLAAEQLCRLFFNSALLDKDPQVRQSSRRALFSLQPLVKERFLQIEARLSYSFDKF</sequence>
<gene>
    <name evidence="2" type="ORF">PXEA_LOCUS544</name>
</gene>
<feature type="region of interest" description="Disordered" evidence="1">
    <location>
        <begin position="1"/>
        <end position="32"/>
    </location>
</feature>
<dbReference type="Proteomes" id="UP000784294">
    <property type="component" value="Unassembled WGS sequence"/>
</dbReference>
<reference evidence="2" key="1">
    <citation type="submission" date="2018-11" db="EMBL/GenBank/DDBJ databases">
        <authorList>
            <consortium name="Pathogen Informatics"/>
        </authorList>
    </citation>
    <scope>NUCLEOTIDE SEQUENCE</scope>
</reference>
<comment type="caution">
    <text evidence="2">The sequence shown here is derived from an EMBL/GenBank/DDBJ whole genome shotgun (WGS) entry which is preliminary data.</text>
</comment>
<accession>A0A3S4ZY29</accession>
<dbReference type="EMBL" id="CAAALY010001018">
    <property type="protein sequence ID" value="VEL07104.1"/>
    <property type="molecule type" value="Genomic_DNA"/>
</dbReference>
<dbReference type="AlphaFoldDB" id="A0A3S4ZY29"/>
<evidence type="ECO:0000313" key="2">
    <source>
        <dbReference type="EMBL" id="VEL07104.1"/>
    </source>
</evidence>